<name>A0AB37RGS6_LACPE</name>
<dbReference type="InterPro" id="IPR046947">
    <property type="entry name" value="LytR-like"/>
</dbReference>
<evidence type="ECO:0000256" key="5">
    <source>
        <dbReference type="PROSITE-ProRule" id="PRU00169"/>
    </source>
</evidence>
<proteinExistence type="predicted"/>
<dbReference type="Proteomes" id="UP000281061">
    <property type="component" value="Unassembled WGS sequence"/>
</dbReference>
<evidence type="ECO:0000259" key="6">
    <source>
        <dbReference type="PROSITE" id="PS50110"/>
    </source>
</evidence>
<dbReference type="PANTHER" id="PTHR37299:SF3">
    <property type="entry name" value="STAGE 0 SPORULATION PROTEIN A HOMOLOG"/>
    <property type="match status" value="1"/>
</dbReference>
<evidence type="ECO:0000256" key="4">
    <source>
        <dbReference type="ARBA" id="ARBA00037164"/>
    </source>
</evidence>
<dbReference type="SUPFAM" id="SSF52172">
    <property type="entry name" value="CheY-like"/>
    <property type="match status" value="1"/>
</dbReference>
<keyword evidence="5" id="KW-0597">Phosphoprotein</keyword>
<feature type="domain" description="Response regulatory" evidence="6">
    <location>
        <begin position="3"/>
        <end position="125"/>
    </location>
</feature>
<dbReference type="InterPro" id="IPR011006">
    <property type="entry name" value="CheY-like_superfamily"/>
</dbReference>
<evidence type="ECO:0000256" key="1">
    <source>
        <dbReference type="ARBA" id="ARBA00022490"/>
    </source>
</evidence>
<evidence type="ECO:0000256" key="3">
    <source>
        <dbReference type="ARBA" id="ARBA00023159"/>
    </source>
</evidence>
<comment type="function">
    <text evidence="4">Required for high-level post-exponential phase expression of a series of secreted proteins.</text>
</comment>
<feature type="domain" description="HTH LytTR-type" evidence="7">
    <location>
        <begin position="143"/>
        <end position="245"/>
    </location>
</feature>
<comment type="caution">
    <text evidence="8">The sequence shown here is derived from an EMBL/GenBank/DDBJ whole genome shotgun (WGS) entry which is preliminary data.</text>
</comment>
<evidence type="ECO:0000259" key="7">
    <source>
        <dbReference type="PROSITE" id="PS50930"/>
    </source>
</evidence>
<dbReference type="GO" id="GO:0000156">
    <property type="term" value="F:phosphorelay response regulator activity"/>
    <property type="evidence" value="ECO:0007669"/>
    <property type="project" value="InterPro"/>
</dbReference>
<evidence type="ECO:0000313" key="8">
    <source>
        <dbReference type="EMBL" id="RMW54233.1"/>
    </source>
</evidence>
<dbReference type="CDD" id="cd17533">
    <property type="entry name" value="REC_LytTR_AgrA-like"/>
    <property type="match status" value="1"/>
</dbReference>
<keyword evidence="3" id="KW-0010">Activator</keyword>
<dbReference type="InterPro" id="IPR001789">
    <property type="entry name" value="Sig_transdc_resp-reg_receiver"/>
</dbReference>
<dbReference type="EMBL" id="RDCL01000060">
    <property type="protein sequence ID" value="RMW54233.1"/>
    <property type="molecule type" value="Genomic_DNA"/>
</dbReference>
<dbReference type="Gene3D" id="3.40.50.2300">
    <property type="match status" value="1"/>
</dbReference>
<dbReference type="GO" id="GO:0003677">
    <property type="term" value="F:DNA binding"/>
    <property type="evidence" value="ECO:0007669"/>
    <property type="project" value="UniProtKB-KW"/>
</dbReference>
<dbReference type="Gene3D" id="2.40.50.1020">
    <property type="entry name" value="LytTr DNA-binding domain"/>
    <property type="match status" value="1"/>
</dbReference>
<dbReference type="Pfam" id="PF00072">
    <property type="entry name" value="Response_reg"/>
    <property type="match status" value="1"/>
</dbReference>
<keyword evidence="1" id="KW-0963">Cytoplasm</keyword>
<reference evidence="8 9" key="1">
    <citation type="submission" date="2018-10" db="EMBL/GenBank/DDBJ databases">
        <title>Genome sequences of five Lactobacillus pentosus strains isolated from brines of traditionally fermented spanish-style green table olives and differences between them.</title>
        <authorList>
            <person name="Jimenez Diaz R."/>
        </authorList>
    </citation>
    <scope>NUCLEOTIDE SEQUENCE [LARGE SCALE GENOMIC DNA]</scope>
    <source>
        <strain evidence="8 9">IG8</strain>
    </source>
</reference>
<keyword evidence="2" id="KW-0902">Two-component regulatory system</keyword>
<feature type="modified residue" description="4-aspartylphosphate" evidence="5">
    <location>
        <position position="58"/>
    </location>
</feature>
<dbReference type="AlphaFoldDB" id="A0AB37RGS6"/>
<dbReference type="PROSITE" id="PS50110">
    <property type="entry name" value="RESPONSE_REGULATORY"/>
    <property type="match status" value="1"/>
</dbReference>
<dbReference type="PROSITE" id="PS50930">
    <property type="entry name" value="HTH_LYTTR"/>
    <property type="match status" value="1"/>
</dbReference>
<dbReference type="PANTHER" id="PTHR37299">
    <property type="entry name" value="TRANSCRIPTIONAL REGULATOR-RELATED"/>
    <property type="match status" value="1"/>
</dbReference>
<dbReference type="SMART" id="SM00850">
    <property type="entry name" value="LytTR"/>
    <property type="match status" value="1"/>
</dbReference>
<dbReference type="InterPro" id="IPR007492">
    <property type="entry name" value="LytTR_DNA-bd_dom"/>
</dbReference>
<gene>
    <name evidence="8" type="ORF">D6U17_09900</name>
</gene>
<evidence type="ECO:0000313" key="9">
    <source>
        <dbReference type="Proteomes" id="UP000281061"/>
    </source>
</evidence>
<dbReference type="SMART" id="SM00448">
    <property type="entry name" value="REC"/>
    <property type="match status" value="1"/>
</dbReference>
<dbReference type="Pfam" id="PF04397">
    <property type="entry name" value="LytTR"/>
    <property type="match status" value="1"/>
</dbReference>
<dbReference type="RefSeq" id="WP_122211249.1">
    <property type="nucleotide sequence ID" value="NZ_CP104714.1"/>
</dbReference>
<protein>
    <submittedName>
        <fullName evidence="8">DNA-binding response regulator</fullName>
    </submittedName>
</protein>
<sequence length="247" mass="28673">MFPIYLFEDNVEQRNSYREIINKTIMINEFAMELRTVTDDQKAILTSLDQKNGLFFLDMEIGENKQAGLELATQVRTRLPLAKIVFITTHDELSFVTLERRIAPLDYILKDQSPDLIEQRIVKDINVVQDELKTADDQREDVFNYKLGARYFSFALDDVILLSTCKLRPGNVQLQALHKTAEFPGNLNALEEKYPSLFRCDKSSLVNLHHIQSYDSRNKELLLDAGIRCKVSFRKSRELNKILKDQL</sequence>
<accession>A0AB37RGS6</accession>
<organism evidence="8 9">
    <name type="scientific">Lactiplantibacillus pentosus</name>
    <name type="common">Lactobacillus pentosus</name>
    <dbReference type="NCBI Taxonomy" id="1589"/>
    <lineage>
        <taxon>Bacteria</taxon>
        <taxon>Bacillati</taxon>
        <taxon>Bacillota</taxon>
        <taxon>Bacilli</taxon>
        <taxon>Lactobacillales</taxon>
        <taxon>Lactobacillaceae</taxon>
        <taxon>Lactiplantibacillus</taxon>
    </lineage>
</organism>
<evidence type="ECO:0000256" key="2">
    <source>
        <dbReference type="ARBA" id="ARBA00023012"/>
    </source>
</evidence>
<keyword evidence="8" id="KW-0238">DNA-binding</keyword>